<proteinExistence type="predicted"/>
<comment type="caution">
    <text evidence="2">The sequence shown here is derived from an EMBL/GenBank/DDBJ whole genome shotgun (WGS) entry which is preliminary data.</text>
</comment>
<feature type="region of interest" description="Disordered" evidence="1">
    <location>
        <begin position="22"/>
        <end position="46"/>
    </location>
</feature>
<dbReference type="EMBL" id="QKRW01000084">
    <property type="protein sequence ID" value="RAL58388.1"/>
    <property type="molecule type" value="Genomic_DNA"/>
</dbReference>
<evidence type="ECO:0000256" key="1">
    <source>
        <dbReference type="SAM" id="MobiDB-lite"/>
    </source>
</evidence>
<organism evidence="2 3">
    <name type="scientific">Monilinia fructigena</name>
    <dbReference type="NCBI Taxonomy" id="38457"/>
    <lineage>
        <taxon>Eukaryota</taxon>
        <taxon>Fungi</taxon>
        <taxon>Dikarya</taxon>
        <taxon>Ascomycota</taxon>
        <taxon>Pezizomycotina</taxon>
        <taxon>Leotiomycetes</taxon>
        <taxon>Helotiales</taxon>
        <taxon>Sclerotiniaceae</taxon>
        <taxon>Monilinia</taxon>
    </lineage>
</organism>
<accession>A0A395IG70</accession>
<keyword evidence="3" id="KW-1185">Reference proteome</keyword>
<protein>
    <submittedName>
        <fullName evidence="2">Uncharacterized protein</fullName>
    </submittedName>
</protein>
<evidence type="ECO:0000313" key="3">
    <source>
        <dbReference type="Proteomes" id="UP000249056"/>
    </source>
</evidence>
<evidence type="ECO:0000313" key="2">
    <source>
        <dbReference type="EMBL" id="RAL58388.1"/>
    </source>
</evidence>
<feature type="compositionally biased region" description="Polar residues" evidence="1">
    <location>
        <begin position="349"/>
        <end position="375"/>
    </location>
</feature>
<reference evidence="2 3" key="1">
    <citation type="submission" date="2018-06" db="EMBL/GenBank/DDBJ databases">
        <title>Genome Sequence of the Brown Rot Fungal Pathogen Monilinia fructigena.</title>
        <authorList>
            <person name="Landi L."/>
            <person name="De Miccolis Angelini R.M."/>
            <person name="Pollastro S."/>
            <person name="Abate D."/>
            <person name="Faretra F."/>
            <person name="Romanazzi G."/>
        </authorList>
    </citation>
    <scope>NUCLEOTIDE SEQUENCE [LARGE SCALE GENOMIC DNA]</scope>
    <source>
        <strain evidence="2 3">Mfrg269</strain>
    </source>
</reference>
<feature type="compositionally biased region" description="Basic and acidic residues" evidence="1">
    <location>
        <begin position="270"/>
        <end position="298"/>
    </location>
</feature>
<dbReference type="Proteomes" id="UP000249056">
    <property type="component" value="Unassembled WGS sequence"/>
</dbReference>
<feature type="region of interest" description="Disordered" evidence="1">
    <location>
        <begin position="342"/>
        <end position="375"/>
    </location>
</feature>
<dbReference type="AlphaFoldDB" id="A0A395IG70"/>
<feature type="region of interest" description="Disordered" evidence="1">
    <location>
        <begin position="236"/>
        <end position="321"/>
    </location>
</feature>
<gene>
    <name evidence="2" type="ORF">DID88_006379</name>
</gene>
<dbReference type="OrthoDB" id="3506412at2759"/>
<name>A0A395IG70_9HELO</name>
<feature type="compositionally biased region" description="Basic and acidic residues" evidence="1">
    <location>
        <begin position="248"/>
        <end position="262"/>
    </location>
</feature>
<sequence length="375" mass="42130">MTTFDPIFYDYVPTAPRFKSATAQHAPAQKQSSIPNKTECIEPNSAPFDSTRQVAVVVSADDDPGYGSEIRGRLLVLADNESDIPNLQATSVSTSAYLPDHEKLWDVEEGGFENEDPPIEQETLASMFGQDQPYSYQNPTGTSQNHINLLENDKSKQSASETASLYPLLTILDENSEGMGNKEISEDGTDLLLAFEKKEKSSATILGFPYSYPHFAELSHLHNDQGHEQSVISYSGSEELGDGSVPQQDHDVDQPEQQQHEEAPEEAVWEDDKNHHMMDGGKRKRTYQDKTNEIHSFEDSIPDTNSKDDNNPQPAKRRKPQLLPLDDASALSPKYNRKCRLRQRHSRSLPLTTTQHEMNNGQSRKQLQSFTIIQK</sequence>